<dbReference type="SUPFAM" id="SSF159283">
    <property type="entry name" value="Guanosine diphospho-D-mannose pyrophosphorylase/mannose-6-phosphate isomerase linker domain"/>
    <property type="match status" value="1"/>
</dbReference>
<dbReference type="InterPro" id="IPR051161">
    <property type="entry name" value="Mannose-6P_isomerase_type2"/>
</dbReference>
<dbReference type="SUPFAM" id="SSF53448">
    <property type="entry name" value="Nucleotide-diphospho-sugar transferases"/>
    <property type="match status" value="1"/>
</dbReference>
<dbReference type="InterPro" id="IPR005835">
    <property type="entry name" value="NTP_transferase_dom"/>
</dbReference>
<sequence>MNIVIMAGGRGTRFWPRSTASMPKQFLPFHSDRTLIQETAARFLKLVPGSRLYAAVPDRYLPLLARQLPDMPPNQYIIEPEQKDTAACMALAALRFLDQGDDSPLVFVPSDQYVSDERAFLAAIEQAAAAACLDDAIVTLGIEPDRPETGFGYLRTLDKSSDMAKNMPQGVLRVVQFLEKPDAGRAAELIRESGIYWNSGIFVWRPSTIASSLQRYQPQLWNILRSHPHDAAAAYAQMPALSIDYAVMEQAQSIYCIPVRCGWDDIGSWAALERHLTPDSSGNIRHGEEPIVLPNATGNTVFADRQALIVGVHDLIIVSTPHGLLVCPKAEEAKLKTWLTHIRGE</sequence>
<reference evidence="2" key="1">
    <citation type="submission" date="2022-01" db="EMBL/GenBank/DDBJ databases">
        <title>Paenibacillus spongiae sp. nov., isolated from marine sponge.</title>
        <authorList>
            <person name="Li Z."/>
            <person name="Zhang M."/>
        </authorList>
    </citation>
    <scope>NUCLEOTIDE SEQUENCE</scope>
    <source>
        <strain evidence="2">PHS-Z3</strain>
    </source>
</reference>
<evidence type="ECO:0000313" key="2">
    <source>
        <dbReference type="EMBL" id="UVI31689.1"/>
    </source>
</evidence>
<dbReference type="PANTHER" id="PTHR46390:SF1">
    <property type="entry name" value="MANNOSE-1-PHOSPHATE GUANYLYLTRANSFERASE"/>
    <property type="match status" value="1"/>
</dbReference>
<dbReference type="Gene3D" id="3.90.550.10">
    <property type="entry name" value="Spore Coat Polysaccharide Biosynthesis Protein SpsA, Chain A"/>
    <property type="match status" value="1"/>
</dbReference>
<protein>
    <submittedName>
        <fullName evidence="2">Mannose-1-phosphate guanylyltransferase</fullName>
    </submittedName>
</protein>
<dbReference type="PANTHER" id="PTHR46390">
    <property type="entry name" value="MANNOSE-1-PHOSPHATE GUANYLYLTRANSFERASE"/>
    <property type="match status" value="1"/>
</dbReference>
<name>A0ABY5SCK7_9BACL</name>
<feature type="domain" description="Nucleotidyl transferase" evidence="1">
    <location>
        <begin position="4"/>
        <end position="273"/>
    </location>
</feature>
<dbReference type="InterPro" id="IPR049577">
    <property type="entry name" value="GMPP_N"/>
</dbReference>
<keyword evidence="3" id="KW-1185">Reference proteome</keyword>
<organism evidence="2 3">
    <name type="scientific">Paenibacillus spongiae</name>
    <dbReference type="NCBI Taxonomy" id="2909671"/>
    <lineage>
        <taxon>Bacteria</taxon>
        <taxon>Bacillati</taxon>
        <taxon>Bacillota</taxon>
        <taxon>Bacilli</taxon>
        <taxon>Bacillales</taxon>
        <taxon>Paenibacillaceae</taxon>
        <taxon>Paenibacillus</taxon>
    </lineage>
</organism>
<gene>
    <name evidence="2" type="ORF">L1F29_07690</name>
</gene>
<dbReference type="Pfam" id="PF00483">
    <property type="entry name" value="NTP_transferase"/>
    <property type="match status" value="1"/>
</dbReference>
<accession>A0ABY5SCK7</accession>
<dbReference type="GO" id="GO:0016779">
    <property type="term" value="F:nucleotidyltransferase activity"/>
    <property type="evidence" value="ECO:0007669"/>
    <property type="project" value="UniProtKB-KW"/>
</dbReference>
<keyword evidence="2" id="KW-0548">Nucleotidyltransferase</keyword>
<dbReference type="Proteomes" id="UP001057877">
    <property type="component" value="Chromosome"/>
</dbReference>
<evidence type="ECO:0000259" key="1">
    <source>
        <dbReference type="Pfam" id="PF00483"/>
    </source>
</evidence>
<keyword evidence="2" id="KW-0808">Transferase</keyword>
<dbReference type="InterPro" id="IPR029044">
    <property type="entry name" value="Nucleotide-diphossugar_trans"/>
</dbReference>
<proteinExistence type="predicted"/>
<evidence type="ECO:0000313" key="3">
    <source>
        <dbReference type="Proteomes" id="UP001057877"/>
    </source>
</evidence>
<dbReference type="CDD" id="cd02509">
    <property type="entry name" value="GDP-M1P_Guanylyltransferase"/>
    <property type="match status" value="1"/>
</dbReference>
<dbReference type="EMBL" id="CP091430">
    <property type="protein sequence ID" value="UVI31689.1"/>
    <property type="molecule type" value="Genomic_DNA"/>
</dbReference>
<dbReference type="RefSeq" id="WP_258387751.1">
    <property type="nucleotide sequence ID" value="NZ_CP091430.1"/>
</dbReference>